<gene>
    <name evidence="1" type="ORF">TRICI_002614</name>
</gene>
<evidence type="ECO:0000313" key="1">
    <source>
        <dbReference type="EMBL" id="KAA8915257.1"/>
    </source>
</evidence>
<evidence type="ECO:0000313" key="2">
    <source>
        <dbReference type="Proteomes" id="UP000761534"/>
    </source>
</evidence>
<dbReference type="AlphaFoldDB" id="A0A642V6C3"/>
<accession>A0A642V6C3</accession>
<dbReference type="VEuPathDB" id="FungiDB:TRICI_002614"/>
<dbReference type="EMBL" id="SWFS01000179">
    <property type="protein sequence ID" value="KAA8915257.1"/>
    <property type="molecule type" value="Genomic_DNA"/>
</dbReference>
<keyword evidence="2" id="KW-1185">Reference proteome</keyword>
<protein>
    <submittedName>
        <fullName evidence="1">Uncharacterized protein</fullName>
    </submittedName>
</protein>
<reference evidence="1" key="1">
    <citation type="journal article" date="2019" name="G3 (Bethesda)">
        <title>Genome Assemblies of Two Rare Opportunistic Yeast Pathogens: Diutina rugosa (syn. Candida rugosa) and Trichomonascus ciferrii (syn. Candida ciferrii).</title>
        <authorList>
            <person name="Mixao V."/>
            <person name="Saus E."/>
            <person name="Hansen A.P."/>
            <person name="Lass-Florl C."/>
            <person name="Gabaldon T."/>
        </authorList>
    </citation>
    <scope>NUCLEOTIDE SEQUENCE</scope>
    <source>
        <strain evidence="1">CBS 4856</strain>
    </source>
</reference>
<name>A0A642V6C3_9ASCO</name>
<sequence>MIYHDPNIEPDSINDGHIVQYGDLVFDDSQRNKLTDLEKALMNQHTLEIPDSDKTYSLVLEVLTRNQESITRARDTAFADQFNIPKQGSVKDRVSQANKQQDQKLKGFKGLFGL</sequence>
<comment type="caution">
    <text evidence="1">The sequence shown here is derived from an EMBL/GenBank/DDBJ whole genome shotgun (WGS) entry which is preliminary data.</text>
</comment>
<dbReference type="Proteomes" id="UP000761534">
    <property type="component" value="Unassembled WGS sequence"/>
</dbReference>
<organism evidence="1 2">
    <name type="scientific">Trichomonascus ciferrii</name>
    <dbReference type="NCBI Taxonomy" id="44093"/>
    <lineage>
        <taxon>Eukaryota</taxon>
        <taxon>Fungi</taxon>
        <taxon>Dikarya</taxon>
        <taxon>Ascomycota</taxon>
        <taxon>Saccharomycotina</taxon>
        <taxon>Dipodascomycetes</taxon>
        <taxon>Dipodascales</taxon>
        <taxon>Trichomonascaceae</taxon>
        <taxon>Trichomonascus</taxon>
        <taxon>Trichomonascus ciferrii complex</taxon>
    </lineage>
</organism>
<proteinExistence type="predicted"/>